<dbReference type="KEGG" id="fcy:FRACYDRAFT_245834"/>
<sequence>MGGSSTTTSKVKKPKFGIVLDSPVVASGDMLSGRVWADIPNVLKGTRMQVDFVGKEETKVEYMVSESYTDGSGNRQTRTRHEHAHSKRDIFRIALPVSEQLQFTHTGKIEPGQYVMPFSTALPAFLPSNMEINAKGGYAKISYKIKMALKGSGVFWDYTAEASVYVTSASIARYVPFDGPPDEQKVKSCCCFGRGSISVGASVDNTSLAKGQQAVISYACRNQSRNDVKDIYAELQEQQQQQPIYAAPAIPFAIDSSDVITTEPIICTSTFNYVYGGAAQTVSGNNDDEENYDIPIAAVATPIGGGQQQQPPPPSLALLLSKMQEAGIGDRDVVMNLYGTNNPMWDEFFAQLSPQDYSAIIGQISSSFDESDVAVYLASDKMAATFTCDHVAQAVRITEDWNRTNLIEKLIPYCTDFHLKPNRTRILTSLDDWNRCKAEVGFQEYLNSMADTAQPKKYIPHPRNTGTVMLNPAYADWMKANGN</sequence>
<dbReference type="Gene3D" id="2.60.40.640">
    <property type="match status" value="2"/>
</dbReference>
<keyword evidence="3" id="KW-1185">Reference proteome</keyword>
<dbReference type="AlphaFoldDB" id="A0A1E7EZE8"/>
<dbReference type="Proteomes" id="UP000095751">
    <property type="component" value="Unassembled WGS sequence"/>
</dbReference>
<dbReference type="InterPro" id="IPR050357">
    <property type="entry name" value="Arrestin_domain-protein"/>
</dbReference>
<dbReference type="PANTHER" id="PTHR11188:SF17">
    <property type="entry name" value="FI21816P1"/>
    <property type="match status" value="1"/>
</dbReference>
<proteinExistence type="predicted"/>
<dbReference type="Pfam" id="PF00339">
    <property type="entry name" value="Arrestin_N"/>
    <property type="match status" value="1"/>
</dbReference>
<evidence type="ECO:0000313" key="3">
    <source>
        <dbReference type="Proteomes" id="UP000095751"/>
    </source>
</evidence>
<reference evidence="2 3" key="1">
    <citation type="submission" date="2016-09" db="EMBL/GenBank/DDBJ databases">
        <title>Extensive genetic diversity and differential bi-allelic expression allows diatom success in the polar Southern Ocean.</title>
        <authorList>
            <consortium name="DOE Joint Genome Institute"/>
            <person name="Mock T."/>
            <person name="Otillar R.P."/>
            <person name="Strauss J."/>
            <person name="Dupont C."/>
            <person name="Frickenhaus S."/>
            <person name="Maumus F."/>
            <person name="Mcmullan M."/>
            <person name="Sanges R."/>
            <person name="Schmutz J."/>
            <person name="Toseland A."/>
            <person name="Valas R."/>
            <person name="Veluchamy A."/>
            <person name="Ward B.J."/>
            <person name="Allen A."/>
            <person name="Barry K."/>
            <person name="Falciatore A."/>
            <person name="Ferrante M."/>
            <person name="Fortunato A.E."/>
            <person name="Gloeckner G."/>
            <person name="Gruber A."/>
            <person name="Hipkin R."/>
            <person name="Janech M."/>
            <person name="Kroth P."/>
            <person name="Leese F."/>
            <person name="Lindquist E."/>
            <person name="Lyon B.R."/>
            <person name="Martin J."/>
            <person name="Mayer C."/>
            <person name="Parker M."/>
            <person name="Quesneville H."/>
            <person name="Raymond J."/>
            <person name="Uhlig C."/>
            <person name="Valentin K.U."/>
            <person name="Worden A.Z."/>
            <person name="Armbrust E.V."/>
            <person name="Bowler C."/>
            <person name="Green B."/>
            <person name="Moulton V."/>
            <person name="Van Oosterhout C."/>
            <person name="Grigoriev I."/>
        </authorList>
    </citation>
    <scope>NUCLEOTIDE SEQUENCE [LARGE SCALE GENOMIC DNA]</scope>
    <source>
        <strain evidence="2 3">CCMP1102</strain>
    </source>
</reference>
<name>A0A1E7EZE8_9STRA</name>
<dbReference type="PANTHER" id="PTHR11188">
    <property type="entry name" value="ARRESTIN DOMAIN CONTAINING PROTEIN"/>
    <property type="match status" value="1"/>
</dbReference>
<evidence type="ECO:0000259" key="1">
    <source>
        <dbReference type="Pfam" id="PF00339"/>
    </source>
</evidence>
<feature type="domain" description="Arrestin-like N-terminal" evidence="1">
    <location>
        <begin position="22"/>
        <end position="152"/>
    </location>
</feature>
<dbReference type="GO" id="GO:0005737">
    <property type="term" value="C:cytoplasm"/>
    <property type="evidence" value="ECO:0007669"/>
    <property type="project" value="TreeGrafter"/>
</dbReference>
<accession>A0A1E7EZE8</accession>
<dbReference type="GO" id="GO:0015031">
    <property type="term" value="P:protein transport"/>
    <property type="evidence" value="ECO:0007669"/>
    <property type="project" value="TreeGrafter"/>
</dbReference>
<evidence type="ECO:0000313" key="2">
    <source>
        <dbReference type="EMBL" id="OEU11380.1"/>
    </source>
</evidence>
<organism evidence="2 3">
    <name type="scientific">Fragilariopsis cylindrus CCMP1102</name>
    <dbReference type="NCBI Taxonomy" id="635003"/>
    <lineage>
        <taxon>Eukaryota</taxon>
        <taxon>Sar</taxon>
        <taxon>Stramenopiles</taxon>
        <taxon>Ochrophyta</taxon>
        <taxon>Bacillariophyta</taxon>
        <taxon>Bacillariophyceae</taxon>
        <taxon>Bacillariophycidae</taxon>
        <taxon>Bacillariales</taxon>
        <taxon>Bacillariaceae</taxon>
        <taxon>Fragilariopsis</taxon>
    </lineage>
</organism>
<dbReference type="OrthoDB" id="2333384at2759"/>
<dbReference type="InParanoid" id="A0A1E7EZE8"/>
<dbReference type="EMBL" id="KV784368">
    <property type="protein sequence ID" value="OEU11380.1"/>
    <property type="molecule type" value="Genomic_DNA"/>
</dbReference>
<dbReference type="InterPro" id="IPR014752">
    <property type="entry name" value="Arrestin-like_C"/>
</dbReference>
<protein>
    <recommendedName>
        <fullName evidence="1">Arrestin-like N-terminal domain-containing protein</fullName>
    </recommendedName>
</protein>
<gene>
    <name evidence="2" type="ORF">FRACYDRAFT_245834</name>
</gene>
<dbReference type="InterPro" id="IPR011021">
    <property type="entry name" value="Arrestin-like_N"/>
</dbReference>